<dbReference type="PANTHER" id="PTHR22604">
    <property type="entry name" value="OXIDOREDUCTASES"/>
    <property type="match status" value="1"/>
</dbReference>
<dbReference type="PANTHER" id="PTHR22604:SF105">
    <property type="entry name" value="TRANS-1,2-DIHYDROBENZENE-1,2-DIOL DEHYDROGENASE"/>
    <property type="match status" value="1"/>
</dbReference>
<gene>
    <name evidence="6" type="ORF">K7395_06890</name>
</gene>
<dbReference type="InterPro" id="IPR000683">
    <property type="entry name" value="Gfo/Idh/MocA-like_OxRdtase_N"/>
</dbReference>
<name>A0A2U9I6G0_STRFL</name>
<dbReference type="GO" id="GO:0000166">
    <property type="term" value="F:nucleotide binding"/>
    <property type="evidence" value="ECO:0007669"/>
    <property type="project" value="InterPro"/>
</dbReference>
<organism evidence="5">
    <name type="scientific">Streptomyces filamentosus</name>
    <name type="common">Streptomyces roseosporus</name>
    <dbReference type="NCBI Taxonomy" id="67294"/>
    <lineage>
        <taxon>Bacteria</taxon>
        <taxon>Bacillati</taxon>
        <taxon>Actinomycetota</taxon>
        <taxon>Actinomycetes</taxon>
        <taxon>Kitasatosporales</taxon>
        <taxon>Streptomycetaceae</taxon>
        <taxon>Streptomyces</taxon>
    </lineage>
</organism>
<dbReference type="Gene3D" id="3.40.50.720">
    <property type="entry name" value="NAD(P)-binding Rossmann-like Domain"/>
    <property type="match status" value="1"/>
</dbReference>
<dbReference type="InterPro" id="IPR036291">
    <property type="entry name" value="NAD(P)-bd_dom_sf"/>
</dbReference>
<evidence type="ECO:0000313" key="7">
    <source>
        <dbReference type="Proteomes" id="UP001056079"/>
    </source>
</evidence>
<evidence type="ECO:0000259" key="3">
    <source>
        <dbReference type="Pfam" id="PF01408"/>
    </source>
</evidence>
<dbReference type="Proteomes" id="UP001056079">
    <property type="component" value="Chromosome"/>
</dbReference>
<protein>
    <submittedName>
        <fullName evidence="6">Gfo/Idh/MocA family oxidoreductase</fullName>
    </submittedName>
    <submittedName>
        <fullName evidence="5">Putative oxidoreductase</fullName>
    </submittedName>
</protein>
<evidence type="ECO:0000256" key="2">
    <source>
        <dbReference type="ARBA" id="ARBA00023002"/>
    </source>
</evidence>
<evidence type="ECO:0000259" key="4">
    <source>
        <dbReference type="Pfam" id="PF22725"/>
    </source>
</evidence>
<dbReference type="GO" id="GO:0016491">
    <property type="term" value="F:oxidoreductase activity"/>
    <property type="evidence" value="ECO:0007669"/>
    <property type="project" value="UniProtKB-KW"/>
</dbReference>
<accession>A0A2U9I6G0</accession>
<dbReference type="RefSeq" id="WP_010072405.1">
    <property type="nucleotide sequence ID" value="NZ_CP098609.1"/>
</dbReference>
<evidence type="ECO:0000313" key="5">
    <source>
        <dbReference type="EMBL" id="AWR88423.1"/>
    </source>
</evidence>
<proteinExistence type="inferred from homology"/>
<dbReference type="Gene3D" id="3.30.360.10">
    <property type="entry name" value="Dihydrodipicolinate Reductase, domain 2"/>
    <property type="match status" value="1"/>
</dbReference>
<dbReference type="AlphaFoldDB" id="A0A2U9I6G0"/>
<keyword evidence="2" id="KW-0560">Oxidoreductase</keyword>
<feature type="domain" description="Gfo/Idh/MocA-like oxidoreductase N-terminal" evidence="3">
    <location>
        <begin position="13"/>
        <end position="130"/>
    </location>
</feature>
<reference evidence="6" key="2">
    <citation type="submission" date="2021-08" db="EMBL/GenBank/DDBJ databases">
        <title>DNA methylation of m4C regulates biosynthesis of daptomycin in Streptomyces roseosporus L30.</title>
        <authorList>
            <person name="Fang J.-L."/>
        </authorList>
    </citation>
    <scope>NUCLEOTIDE SEQUENCE</scope>
    <source>
        <strain evidence="6">L30</strain>
    </source>
</reference>
<dbReference type="InterPro" id="IPR055170">
    <property type="entry name" value="GFO_IDH_MocA-like_dom"/>
</dbReference>
<sequence>MTTDSESVARTPLRVGVLGCAQVAWGRTLPAFADSDAARVVAVASRDKEKADRFARRFGCDAVEGYEALLKDPGVEAVYLPLPTGLHTEWTERALRAGKHVLAEKPIATTHREAARLVALADGLGLCLMENRMFVHHRQHTAVREFVADGAIGELRSFTGTMCVPPLPADDVRYRPDLGGGALLDVGFYPLHAALHFLSGRLDVLGATLRHDPRYGVDVGGGVLLRAEDAVTAHLTFGFEHGYRSHYELHGSEGRLTLERAFTPSAAWQPVVRIERGNRTEEITLPPSHQRREIIDVFAAAVRDGEPPAGHLATALRGVALSEAVRDAAGRGSGGHGV</sequence>
<feature type="domain" description="GFO/IDH/MocA-like oxidoreductase" evidence="4">
    <location>
        <begin position="141"/>
        <end position="256"/>
    </location>
</feature>
<comment type="similarity">
    <text evidence="1">Belongs to the Gfo/Idh/MocA family.</text>
</comment>
<dbReference type="SUPFAM" id="SSF55347">
    <property type="entry name" value="Glyceraldehyde-3-phosphate dehydrogenase-like, C-terminal domain"/>
    <property type="match status" value="1"/>
</dbReference>
<dbReference type="SUPFAM" id="SSF51735">
    <property type="entry name" value="NAD(P)-binding Rossmann-fold domains"/>
    <property type="match status" value="1"/>
</dbReference>
<evidence type="ECO:0000256" key="1">
    <source>
        <dbReference type="ARBA" id="ARBA00010928"/>
    </source>
</evidence>
<keyword evidence="7" id="KW-1185">Reference proteome</keyword>
<reference evidence="5" key="1">
    <citation type="journal article" date="2018" name="ChemBioChem">
        <title>Auroramycin, a potent antibiotic from Streptomyces roseosporus by CRISPR-Cas9 activation.</title>
        <authorList>
            <person name="Zhao H."/>
            <person name="Lim Y.H."/>
            <person name="Wong F.T."/>
            <person name="Yeo W.L."/>
            <person name="Ching K.C."/>
            <person name="Lim Y.W."/>
            <person name="Heng E."/>
            <person name="Chen S."/>
            <person name="Tsai D.J."/>
            <person name="Lauderdale T.L."/>
            <person name="Shia K.S."/>
            <person name="Ho Y.S."/>
            <person name="Hoon S."/>
            <person name="Ang E.L."/>
            <person name="Zhang M.M."/>
        </authorList>
    </citation>
    <scope>NUCLEOTIDE SEQUENCE</scope>
    <source>
        <strain evidence="5">NRRL 15998</strain>
    </source>
</reference>
<dbReference type="EMBL" id="CP098609">
    <property type="protein sequence ID" value="USC46486.1"/>
    <property type="molecule type" value="Genomic_DNA"/>
</dbReference>
<dbReference type="InterPro" id="IPR050984">
    <property type="entry name" value="Gfo/Idh/MocA_domain"/>
</dbReference>
<dbReference type="Pfam" id="PF01408">
    <property type="entry name" value="GFO_IDH_MocA"/>
    <property type="match status" value="1"/>
</dbReference>
<dbReference type="Pfam" id="PF22725">
    <property type="entry name" value="GFO_IDH_MocA_C3"/>
    <property type="match status" value="1"/>
</dbReference>
<dbReference type="EMBL" id="MH101993">
    <property type="protein sequence ID" value="AWR88423.1"/>
    <property type="molecule type" value="Genomic_DNA"/>
</dbReference>
<evidence type="ECO:0000313" key="6">
    <source>
        <dbReference type="EMBL" id="USC46486.1"/>
    </source>
</evidence>